<proteinExistence type="evidence at transcript level"/>
<protein>
    <submittedName>
        <fullName evidence="3">Putative secreted protein</fullName>
    </submittedName>
</protein>
<dbReference type="AlphaFoldDB" id="A0A023G393"/>
<name>A0A023G393_AMBTT</name>
<feature type="signal peptide" evidence="2">
    <location>
        <begin position="1"/>
        <end position="18"/>
    </location>
</feature>
<evidence type="ECO:0000256" key="1">
    <source>
        <dbReference type="SAM" id="MobiDB-lite"/>
    </source>
</evidence>
<feature type="region of interest" description="Disordered" evidence="1">
    <location>
        <begin position="226"/>
        <end position="251"/>
    </location>
</feature>
<feature type="compositionally biased region" description="Basic residues" evidence="1">
    <location>
        <begin position="240"/>
        <end position="251"/>
    </location>
</feature>
<keyword evidence="2" id="KW-0732">Signal</keyword>
<organism evidence="3">
    <name type="scientific">Amblyomma triste</name>
    <name type="common">Neotropical tick</name>
    <dbReference type="NCBI Taxonomy" id="251400"/>
    <lineage>
        <taxon>Eukaryota</taxon>
        <taxon>Metazoa</taxon>
        <taxon>Ecdysozoa</taxon>
        <taxon>Arthropoda</taxon>
        <taxon>Chelicerata</taxon>
        <taxon>Arachnida</taxon>
        <taxon>Acari</taxon>
        <taxon>Parasitiformes</taxon>
        <taxon>Ixodida</taxon>
        <taxon>Ixodoidea</taxon>
        <taxon>Ixodidae</taxon>
        <taxon>Amblyomminae</taxon>
        <taxon>Amblyomma</taxon>
    </lineage>
</organism>
<accession>A0A023G393</accession>
<evidence type="ECO:0000313" key="3">
    <source>
        <dbReference type="EMBL" id="JAC28249.1"/>
    </source>
</evidence>
<reference evidence="3" key="1">
    <citation type="submission" date="2014-03" db="EMBL/GenBank/DDBJ databases">
        <title>The sialotranscriptome of Amblyomma triste, Amblyomma parvum and Amblyomma cajennense ticks, uncovered by 454-based RNA-seq.</title>
        <authorList>
            <person name="Garcia G.R."/>
            <person name="Gardinassi L.G."/>
            <person name="Ribeiro J.M."/>
            <person name="Anatriello E."/>
            <person name="Ferreira B.R."/>
            <person name="Moreira H.N."/>
            <person name="Mafra C."/>
            <person name="Olegario M.M."/>
            <person name="Szabo P.J."/>
            <person name="Miranda-Santos I.K."/>
            <person name="Maruyama S.R."/>
        </authorList>
    </citation>
    <scope>NUCLEOTIDE SEQUENCE</scope>
    <source>
        <strain evidence="3">Mato Grasso do Sul</strain>
        <tissue evidence="3">Salivary glands</tissue>
    </source>
</reference>
<dbReference type="EMBL" id="GBBM01007169">
    <property type="protein sequence ID" value="JAC28249.1"/>
    <property type="molecule type" value="mRNA"/>
</dbReference>
<feature type="chain" id="PRO_5001518114" evidence="2">
    <location>
        <begin position="19"/>
        <end position="251"/>
    </location>
</feature>
<evidence type="ECO:0000256" key="2">
    <source>
        <dbReference type="SAM" id="SignalP"/>
    </source>
</evidence>
<sequence length="251" mass="28892">MKGVICLMFAVILSTASQSNLLETLFGNLVAEDEGLKMPVVYFAVYDPRNLNGTQFRFNLTNGKLHMRSTEKYNTESVGKCGPQDGGFMSCHIPIDGSFATYESFLYYGNKTIQTFTTNVTVESHFKQWYNPADISAYMRQGSSGLNLTKVTVTDFKLETTASPPFKEFNFSVFLNDTPISQYLTPAYRLNWKNITIVDYVWHNFTERMYRTVKQDMKKVMEQQFSERIRNRSTSVSTAHGRKRRSIKTRE</sequence>